<dbReference type="RefSeq" id="WP_143712255.1">
    <property type="nucleotide sequence ID" value="NZ_JAGSGB010000004.1"/>
</dbReference>
<evidence type="ECO:0000313" key="1">
    <source>
        <dbReference type="EMBL" id="MBZ6379994.1"/>
    </source>
</evidence>
<comment type="caution">
    <text evidence="1">The sequence shown here is derived from an EMBL/GenBank/DDBJ whole genome shotgun (WGS) entry which is preliminary data.</text>
</comment>
<protein>
    <submittedName>
        <fullName evidence="1">Uncharacterized protein</fullName>
    </submittedName>
</protein>
<organism evidence="1 2">
    <name type="scientific">Pacificimonas aurantium</name>
    <dbReference type="NCBI Taxonomy" id="1250540"/>
    <lineage>
        <taxon>Bacteria</taxon>
        <taxon>Pseudomonadati</taxon>
        <taxon>Pseudomonadota</taxon>
        <taxon>Alphaproteobacteria</taxon>
        <taxon>Sphingomonadales</taxon>
        <taxon>Sphingosinicellaceae</taxon>
        <taxon>Pacificimonas</taxon>
    </lineage>
</organism>
<keyword evidence="2" id="KW-1185">Reference proteome</keyword>
<dbReference type="EMBL" id="JAGSGB010000004">
    <property type="protein sequence ID" value="MBZ6379994.1"/>
    <property type="molecule type" value="Genomic_DNA"/>
</dbReference>
<name>A0ABS7WNL1_9SPHN</name>
<reference evidence="1 2" key="1">
    <citation type="submission" date="2021-04" db="EMBL/GenBank/DDBJ databases">
        <authorList>
            <person name="Pira H."/>
            <person name="Risdian C."/>
            <person name="Wink J."/>
        </authorList>
    </citation>
    <scope>NUCLEOTIDE SEQUENCE [LARGE SCALE GENOMIC DNA]</scope>
    <source>
        <strain evidence="1 2">DSM 107782</strain>
    </source>
</reference>
<proteinExistence type="predicted"/>
<evidence type="ECO:0000313" key="2">
    <source>
        <dbReference type="Proteomes" id="UP000824621"/>
    </source>
</evidence>
<gene>
    <name evidence="1" type="ORF">KCN53_15310</name>
</gene>
<sequence>MALAGVVLIMGAGFLYAYDTLRSERVTFGTPAFAGESTSLSADGLAPPPGLGANNEEYQDLLELGIDPETTSLSPEARAAIVRAHRAARTEGTAAAADASPSN</sequence>
<dbReference type="Proteomes" id="UP000824621">
    <property type="component" value="Unassembled WGS sequence"/>
</dbReference>
<accession>A0ABS7WNL1</accession>